<feature type="region of interest" description="Disordered" evidence="1">
    <location>
        <begin position="105"/>
        <end position="131"/>
    </location>
</feature>
<dbReference type="Proteomes" id="UP001055337">
    <property type="component" value="Chromosome"/>
</dbReference>
<keyword evidence="3" id="KW-1185">Reference proteome</keyword>
<feature type="compositionally biased region" description="Polar residues" evidence="1">
    <location>
        <begin position="113"/>
        <end position="131"/>
    </location>
</feature>
<evidence type="ECO:0000313" key="2">
    <source>
        <dbReference type="EMBL" id="ULN42234.1"/>
    </source>
</evidence>
<reference evidence="2" key="1">
    <citation type="submission" date="2022-08" db="EMBL/GenBank/DDBJ databases">
        <title>Whole genome sequencing of non-tuberculosis mycobacteria type-strains.</title>
        <authorList>
            <person name="Igarashi Y."/>
            <person name="Osugi A."/>
            <person name="Mitarai S."/>
        </authorList>
    </citation>
    <scope>NUCLEOTIDE SEQUENCE</scope>
    <source>
        <strain evidence="2">JCM 16369</strain>
    </source>
</reference>
<accession>A0ABY3TSD8</accession>
<sequence length="131" mass="13391">MSGSFSRSNQEVLEVNSSVKRVAVAGGLMSAAAVLPAAIGLSFQSPIAPSADPCPTNEVTQIYFDGCLPSIDAPQAQVNVRGPNELPEIRGIPCDGSNTGTCIGLSELPGGTPAQQEVTAPQPDTQVRSSP</sequence>
<name>A0ABY3TSD8_9MYCO</name>
<dbReference type="EMBL" id="CP092362">
    <property type="protein sequence ID" value="ULN42234.1"/>
    <property type="molecule type" value="Genomic_DNA"/>
</dbReference>
<proteinExistence type="predicted"/>
<organism evidence="2 3">
    <name type="scientific">Mycolicibacterium crocinum</name>
    <dbReference type="NCBI Taxonomy" id="388459"/>
    <lineage>
        <taxon>Bacteria</taxon>
        <taxon>Bacillati</taxon>
        <taxon>Actinomycetota</taxon>
        <taxon>Actinomycetes</taxon>
        <taxon>Mycobacteriales</taxon>
        <taxon>Mycobacteriaceae</taxon>
        <taxon>Mycolicibacterium</taxon>
    </lineage>
</organism>
<gene>
    <name evidence="2" type="ORF">MI149_03635</name>
</gene>
<dbReference type="RefSeq" id="WP_240178688.1">
    <property type="nucleotide sequence ID" value="NZ_CP092362.2"/>
</dbReference>
<evidence type="ECO:0000256" key="1">
    <source>
        <dbReference type="SAM" id="MobiDB-lite"/>
    </source>
</evidence>
<protein>
    <submittedName>
        <fullName evidence="2">Intersectin-EH binding protein Ibp1</fullName>
    </submittedName>
</protein>
<evidence type="ECO:0000313" key="3">
    <source>
        <dbReference type="Proteomes" id="UP001055337"/>
    </source>
</evidence>